<comment type="caution">
    <text evidence="1">The sequence shown here is derived from an EMBL/GenBank/DDBJ whole genome shotgun (WGS) entry which is preliminary data.</text>
</comment>
<reference evidence="1 2" key="1">
    <citation type="submission" date="2018-01" db="EMBL/GenBank/DDBJ databases">
        <title>Comparison of the Chinese Bamboo Partridge and Red Junglefowl genome sequences highlights the importance of demography in genome evolution.</title>
        <authorList>
            <person name="Tiley G.P."/>
            <person name="Kimball R.T."/>
            <person name="Braun E.L."/>
            <person name="Burleigh J.G."/>
        </authorList>
    </citation>
    <scope>NUCLEOTIDE SEQUENCE [LARGE SCALE GENOMIC DNA]</scope>
    <source>
        <strain evidence="1">RTK389</strain>
        <tissue evidence="1">Blood</tissue>
    </source>
</reference>
<accession>A0A2P4THC4</accession>
<gene>
    <name evidence="1" type="ORF">CIB84_000499</name>
</gene>
<keyword evidence="2" id="KW-1185">Reference proteome</keyword>
<protein>
    <submittedName>
        <fullName evidence="1">Uncharacterized protein</fullName>
    </submittedName>
</protein>
<name>A0A2P4THC4_BAMTH</name>
<evidence type="ECO:0000313" key="1">
    <source>
        <dbReference type="EMBL" id="POI35750.1"/>
    </source>
</evidence>
<dbReference type="Proteomes" id="UP000237246">
    <property type="component" value="Unassembled WGS sequence"/>
</dbReference>
<dbReference type="AlphaFoldDB" id="A0A2P4THC4"/>
<dbReference type="OrthoDB" id="310654at2759"/>
<organism evidence="1 2">
    <name type="scientific">Bambusicola thoracicus</name>
    <name type="common">Chinese bamboo-partridge</name>
    <name type="synonym">Perdix thoracica</name>
    <dbReference type="NCBI Taxonomy" id="9083"/>
    <lineage>
        <taxon>Eukaryota</taxon>
        <taxon>Metazoa</taxon>
        <taxon>Chordata</taxon>
        <taxon>Craniata</taxon>
        <taxon>Vertebrata</taxon>
        <taxon>Euteleostomi</taxon>
        <taxon>Archelosauria</taxon>
        <taxon>Archosauria</taxon>
        <taxon>Dinosauria</taxon>
        <taxon>Saurischia</taxon>
        <taxon>Theropoda</taxon>
        <taxon>Coelurosauria</taxon>
        <taxon>Aves</taxon>
        <taxon>Neognathae</taxon>
        <taxon>Galloanserae</taxon>
        <taxon>Galliformes</taxon>
        <taxon>Phasianidae</taxon>
        <taxon>Perdicinae</taxon>
        <taxon>Bambusicola</taxon>
    </lineage>
</organism>
<sequence length="58" mass="6752">MLSRLFRMHGLFVASHPWEVIVGTVTLTICMMSMKMFTGNDKICGWNYECPKLEEVRI</sequence>
<evidence type="ECO:0000313" key="2">
    <source>
        <dbReference type="Proteomes" id="UP000237246"/>
    </source>
</evidence>
<proteinExistence type="predicted"/>
<dbReference type="EMBL" id="PPHD01000238">
    <property type="protein sequence ID" value="POI35750.1"/>
    <property type="molecule type" value="Genomic_DNA"/>
</dbReference>